<dbReference type="AlphaFoldDB" id="A0AA38XIA5"/>
<evidence type="ECO:0000259" key="1">
    <source>
        <dbReference type="Pfam" id="PF14420"/>
    </source>
</evidence>
<dbReference type="PANTHER" id="PTHR38788:SF3">
    <property type="entry name" value="CLR5 DOMAIN-CONTAINING PROTEIN"/>
    <property type="match status" value="1"/>
</dbReference>
<feature type="domain" description="Clr5" evidence="1">
    <location>
        <begin position="20"/>
        <end position="70"/>
    </location>
</feature>
<dbReference type="Pfam" id="PF14420">
    <property type="entry name" value="Clr5"/>
    <property type="match status" value="1"/>
</dbReference>
<protein>
    <recommendedName>
        <fullName evidence="1">Clr5 domain-containing protein</fullName>
    </recommendedName>
</protein>
<reference evidence="2" key="1">
    <citation type="submission" date="2022-10" db="EMBL/GenBank/DDBJ databases">
        <title>Culturing micro-colonial fungi from biological soil crusts in the Mojave desert and describing Neophaeococcomyces mojavensis, and introducing the new genera and species Taxawa tesnikishii.</title>
        <authorList>
            <person name="Kurbessoian T."/>
            <person name="Stajich J.E."/>
        </authorList>
    </citation>
    <scope>NUCLEOTIDE SEQUENCE</scope>
    <source>
        <strain evidence="2">TK_41</strain>
    </source>
</reference>
<proteinExistence type="predicted"/>
<dbReference type="Gene3D" id="1.25.40.10">
    <property type="entry name" value="Tetratricopeptide repeat domain"/>
    <property type="match status" value="1"/>
</dbReference>
<comment type="caution">
    <text evidence="2">The sequence shown here is derived from an EMBL/GenBank/DDBJ whole genome shotgun (WGS) entry which is preliminary data.</text>
</comment>
<dbReference type="Pfam" id="PF13374">
    <property type="entry name" value="TPR_10"/>
    <property type="match status" value="1"/>
</dbReference>
<dbReference type="InterPro" id="IPR011990">
    <property type="entry name" value="TPR-like_helical_dom_sf"/>
</dbReference>
<evidence type="ECO:0000313" key="2">
    <source>
        <dbReference type="EMBL" id="KAJ9613982.1"/>
    </source>
</evidence>
<sequence length="467" mass="53979">MEIRLTQQAPAYTRARSLSQDEWAAHRAIISHMYLEEGLTLAEVRRAMSERYGFVATGHMYKVKFAQWKIWKNYRTSQKKELLGHLVDNAENAVQISVTNLTVNHRPLKPGRLIRKVMKDRKRIELTPKLAPSRLVELSMSRTGVEVALHEIKGYYTWYFHQEDLERDFSFSGNMNHVFSNIASARRVLDEDVKLGFAMMDTACREIESMLVRQPFQLIQHIVSELGEWQWSVSARPARAALIKFIVSMTIRNFGPQHALCKIISILVQPEMKEEVVPAIVKLLADIVSEHIQQHETVLEVQNYLADSLFHAGDLQGARDTYISILDRGENFGKTHSSYRRAFRNLGWLHFKQGDLVKAKTMWLEVYDLNADAAGSPNADFGGVCTCRYLGRWYSEQGDEEQAEQYLRLAFEGYLETSGRDSSGVRRYLESLEANLTSQGKIVEVAELRRRHRDLWSRWEEKKLVRL</sequence>
<dbReference type="SUPFAM" id="SSF48452">
    <property type="entry name" value="TPR-like"/>
    <property type="match status" value="1"/>
</dbReference>
<evidence type="ECO:0000313" key="3">
    <source>
        <dbReference type="Proteomes" id="UP001172673"/>
    </source>
</evidence>
<accession>A0AA38XIA5</accession>
<dbReference type="EMBL" id="JAPDRK010000003">
    <property type="protein sequence ID" value="KAJ9613982.1"/>
    <property type="molecule type" value="Genomic_DNA"/>
</dbReference>
<keyword evidence="3" id="KW-1185">Reference proteome</keyword>
<dbReference type="PANTHER" id="PTHR38788">
    <property type="entry name" value="CLR5 DOMAIN-CONTAINING PROTEIN"/>
    <property type="match status" value="1"/>
</dbReference>
<dbReference type="InterPro" id="IPR025676">
    <property type="entry name" value="Clr5_dom"/>
</dbReference>
<dbReference type="Pfam" id="PF13424">
    <property type="entry name" value="TPR_12"/>
    <property type="match status" value="1"/>
</dbReference>
<gene>
    <name evidence="2" type="ORF">H2200_002118</name>
</gene>
<organism evidence="2 3">
    <name type="scientific">Cladophialophora chaetospira</name>
    <dbReference type="NCBI Taxonomy" id="386627"/>
    <lineage>
        <taxon>Eukaryota</taxon>
        <taxon>Fungi</taxon>
        <taxon>Dikarya</taxon>
        <taxon>Ascomycota</taxon>
        <taxon>Pezizomycotina</taxon>
        <taxon>Eurotiomycetes</taxon>
        <taxon>Chaetothyriomycetidae</taxon>
        <taxon>Chaetothyriales</taxon>
        <taxon>Herpotrichiellaceae</taxon>
        <taxon>Cladophialophora</taxon>
    </lineage>
</organism>
<name>A0AA38XIA5_9EURO</name>
<dbReference type="Proteomes" id="UP001172673">
    <property type="component" value="Unassembled WGS sequence"/>
</dbReference>